<evidence type="ECO:0000313" key="7">
    <source>
        <dbReference type="EMBL" id="TYC15447.1"/>
    </source>
</evidence>
<organism evidence="7 8">
    <name type="scientific">Actinomadura syzygii</name>
    <dbReference type="NCBI Taxonomy" id="1427538"/>
    <lineage>
        <taxon>Bacteria</taxon>
        <taxon>Bacillati</taxon>
        <taxon>Actinomycetota</taxon>
        <taxon>Actinomycetes</taxon>
        <taxon>Streptosporangiales</taxon>
        <taxon>Thermomonosporaceae</taxon>
        <taxon>Actinomadura</taxon>
    </lineage>
</organism>
<comment type="caution">
    <text evidence="7">The sequence shown here is derived from an EMBL/GenBank/DDBJ whole genome shotgun (WGS) entry which is preliminary data.</text>
</comment>
<proteinExistence type="inferred from homology"/>
<dbReference type="Pfam" id="PF00005">
    <property type="entry name" value="ABC_tran"/>
    <property type="match status" value="1"/>
</dbReference>
<keyword evidence="8" id="KW-1185">Reference proteome</keyword>
<feature type="domain" description="ABC transporter" evidence="6">
    <location>
        <begin position="7"/>
        <end position="246"/>
    </location>
</feature>
<dbReference type="SUPFAM" id="SSF52540">
    <property type="entry name" value="P-loop containing nucleoside triphosphate hydrolases"/>
    <property type="match status" value="1"/>
</dbReference>
<dbReference type="InterPro" id="IPR003439">
    <property type="entry name" value="ABC_transporter-like_ATP-bd"/>
</dbReference>
<dbReference type="PANTHER" id="PTHR43820:SF4">
    <property type="entry name" value="HIGH-AFFINITY BRANCHED-CHAIN AMINO ACID TRANSPORT ATP-BINDING PROTEIN LIVF"/>
    <property type="match status" value="1"/>
</dbReference>
<dbReference type="Gene3D" id="3.40.50.300">
    <property type="entry name" value="P-loop containing nucleotide triphosphate hydrolases"/>
    <property type="match status" value="1"/>
</dbReference>
<name>A0A5D0UBE4_9ACTN</name>
<comment type="similarity">
    <text evidence="1">Belongs to the ABC transporter superfamily.</text>
</comment>
<evidence type="ECO:0000256" key="4">
    <source>
        <dbReference type="ARBA" id="ARBA00022840"/>
    </source>
</evidence>
<dbReference type="OrthoDB" id="5179231at2"/>
<dbReference type="Proteomes" id="UP000322634">
    <property type="component" value="Unassembled WGS sequence"/>
</dbReference>
<dbReference type="PROSITE" id="PS00211">
    <property type="entry name" value="ABC_TRANSPORTER_1"/>
    <property type="match status" value="1"/>
</dbReference>
<dbReference type="InterPro" id="IPR017871">
    <property type="entry name" value="ABC_transporter-like_CS"/>
</dbReference>
<protein>
    <submittedName>
        <fullName evidence="7">ABC transporter ATP-binding protein</fullName>
    </submittedName>
</protein>
<dbReference type="GO" id="GO:0016887">
    <property type="term" value="F:ATP hydrolysis activity"/>
    <property type="evidence" value="ECO:0007669"/>
    <property type="project" value="InterPro"/>
</dbReference>
<dbReference type="PROSITE" id="PS50893">
    <property type="entry name" value="ABC_TRANSPORTER_2"/>
    <property type="match status" value="1"/>
</dbReference>
<dbReference type="InterPro" id="IPR052156">
    <property type="entry name" value="BCAA_Transport_ATP-bd_LivF"/>
</dbReference>
<dbReference type="InterPro" id="IPR027417">
    <property type="entry name" value="P-loop_NTPase"/>
</dbReference>
<dbReference type="GO" id="GO:0015807">
    <property type="term" value="P:L-amino acid transport"/>
    <property type="evidence" value="ECO:0007669"/>
    <property type="project" value="TreeGrafter"/>
</dbReference>
<evidence type="ECO:0000256" key="1">
    <source>
        <dbReference type="ARBA" id="ARBA00005417"/>
    </source>
</evidence>
<dbReference type="GO" id="GO:0005524">
    <property type="term" value="F:ATP binding"/>
    <property type="evidence" value="ECO:0007669"/>
    <property type="project" value="UniProtKB-KW"/>
</dbReference>
<dbReference type="SMART" id="SM00382">
    <property type="entry name" value="AAA"/>
    <property type="match status" value="1"/>
</dbReference>
<reference evidence="7 8" key="1">
    <citation type="submission" date="2019-08" db="EMBL/GenBank/DDBJ databases">
        <title>Actinomadura sp. nov. CYP1-5 isolated from mountain soil.</title>
        <authorList>
            <person name="Songsumanus A."/>
            <person name="Kuncharoen N."/>
            <person name="Kudo T."/>
            <person name="Yuki M."/>
            <person name="Igarashi Y."/>
            <person name="Tanasupawat S."/>
        </authorList>
    </citation>
    <scope>NUCLEOTIDE SEQUENCE [LARGE SCALE GENOMIC DNA]</scope>
    <source>
        <strain evidence="7 8">GKU157</strain>
    </source>
</reference>
<keyword evidence="2" id="KW-0813">Transport</keyword>
<evidence type="ECO:0000313" key="8">
    <source>
        <dbReference type="Proteomes" id="UP000322634"/>
    </source>
</evidence>
<dbReference type="CDD" id="cd03224">
    <property type="entry name" value="ABC_TM1139_LivF_branched"/>
    <property type="match status" value="1"/>
</dbReference>
<keyword evidence="5" id="KW-0029">Amino-acid transport</keyword>
<evidence type="ECO:0000259" key="6">
    <source>
        <dbReference type="PROSITE" id="PS50893"/>
    </source>
</evidence>
<gene>
    <name evidence="7" type="ORF">FXF65_15415</name>
</gene>
<keyword evidence="4 7" id="KW-0067">ATP-binding</keyword>
<dbReference type="EMBL" id="VSFF01000005">
    <property type="protein sequence ID" value="TYC15447.1"/>
    <property type="molecule type" value="Genomic_DNA"/>
</dbReference>
<dbReference type="RefSeq" id="WP_148350588.1">
    <property type="nucleotide sequence ID" value="NZ_JBHSBF010000027.1"/>
</dbReference>
<evidence type="ECO:0000256" key="3">
    <source>
        <dbReference type="ARBA" id="ARBA00022741"/>
    </source>
</evidence>
<evidence type="ECO:0000256" key="5">
    <source>
        <dbReference type="ARBA" id="ARBA00022970"/>
    </source>
</evidence>
<dbReference type="AlphaFoldDB" id="A0A5D0UBE4"/>
<dbReference type="PANTHER" id="PTHR43820">
    <property type="entry name" value="HIGH-AFFINITY BRANCHED-CHAIN AMINO ACID TRANSPORT ATP-BINDING PROTEIN LIVF"/>
    <property type="match status" value="1"/>
</dbReference>
<sequence>MSTRPLLEVSDVVVGYGATKVLKGVSLTVAPGEAVAVLGANGAGKSTLMKVISGLLAPWEGTVRFGGEDVTGLPAEERAALGIALAPEGRGIFATLSIEENLLIGATCLRRRMSTAERRGHEREVLDRVYTTFPVLAKRRTSRGCDLSGGQQQMLAIGRALMAAPKLLVLDEPCLGLAPKMGNEVYTVLRSLREAGQSLIVVEESSRRALDFVDRACCLKLGEKVLDGDAAEMKADELLIEAYFGLKGAERR</sequence>
<dbReference type="GO" id="GO:0015658">
    <property type="term" value="F:branched-chain amino acid transmembrane transporter activity"/>
    <property type="evidence" value="ECO:0007669"/>
    <property type="project" value="TreeGrafter"/>
</dbReference>
<evidence type="ECO:0000256" key="2">
    <source>
        <dbReference type="ARBA" id="ARBA00022448"/>
    </source>
</evidence>
<dbReference type="InterPro" id="IPR003593">
    <property type="entry name" value="AAA+_ATPase"/>
</dbReference>
<keyword evidence="3" id="KW-0547">Nucleotide-binding</keyword>
<accession>A0A5D0UBE4</accession>